<evidence type="ECO:0000256" key="1">
    <source>
        <dbReference type="SAM" id="MobiDB-lite"/>
    </source>
</evidence>
<feature type="compositionally biased region" description="Acidic residues" evidence="1">
    <location>
        <begin position="278"/>
        <end position="287"/>
    </location>
</feature>
<evidence type="ECO:0000313" key="3">
    <source>
        <dbReference type="EMBL" id="CAL4772079.1"/>
    </source>
</evidence>
<name>A0A9P1C3E9_9DINO</name>
<comment type="caution">
    <text evidence="2">The sequence shown here is derived from an EMBL/GenBank/DDBJ whole genome shotgun (WGS) entry which is preliminary data.</text>
</comment>
<evidence type="ECO:0000313" key="4">
    <source>
        <dbReference type="Proteomes" id="UP001152797"/>
    </source>
</evidence>
<evidence type="ECO:0000313" key="2">
    <source>
        <dbReference type="EMBL" id="CAI3984767.1"/>
    </source>
</evidence>
<feature type="compositionally biased region" description="Basic and acidic residues" evidence="1">
    <location>
        <begin position="199"/>
        <end position="209"/>
    </location>
</feature>
<dbReference type="EMBL" id="CAMXCT010000915">
    <property type="protein sequence ID" value="CAI3984767.1"/>
    <property type="molecule type" value="Genomic_DNA"/>
</dbReference>
<organism evidence="2">
    <name type="scientific">Cladocopium goreaui</name>
    <dbReference type="NCBI Taxonomy" id="2562237"/>
    <lineage>
        <taxon>Eukaryota</taxon>
        <taxon>Sar</taxon>
        <taxon>Alveolata</taxon>
        <taxon>Dinophyceae</taxon>
        <taxon>Suessiales</taxon>
        <taxon>Symbiodiniaceae</taxon>
        <taxon>Cladocopium</taxon>
    </lineage>
</organism>
<feature type="compositionally biased region" description="Basic and acidic residues" evidence="1">
    <location>
        <begin position="252"/>
        <end position="269"/>
    </location>
</feature>
<dbReference type="AlphaFoldDB" id="A0A9P1C3E9"/>
<dbReference type="EMBL" id="CAMXCT030000915">
    <property type="protein sequence ID" value="CAL4772079.1"/>
    <property type="molecule type" value="Genomic_DNA"/>
</dbReference>
<feature type="compositionally biased region" description="Pro residues" evidence="1">
    <location>
        <begin position="407"/>
        <end position="421"/>
    </location>
</feature>
<keyword evidence="4" id="KW-1185">Reference proteome</keyword>
<proteinExistence type="predicted"/>
<feature type="region of interest" description="Disordered" evidence="1">
    <location>
        <begin position="404"/>
        <end position="491"/>
    </location>
</feature>
<sequence length="577" mass="62656">MWLEDLPEVAVEIVRNKRLQPGVALVKLASEVTRPSFKEISANYVWLRAICQLYPSKVPSGFYLADALLWADALVGKGLLVPGEDETKVSVAGTEAKRLKKLLGALRYLFRSSGDTSYDENVAKLKSYLQKSPARNKPVGEVADAPEDHSGDEGDRSSLSDDDHGDDACDEPGDAHEPEDGDDSSSSSGSDASAPSGRVRFEGVERIDSQPEPLGDWPTGDREQKRLKEFWGKFVVPKFGSKDGVESDEEQPDTHEGDAVDTTHDKDSASDASSQVGEENDGGESDSDASSKAVPCGSRGPDLPSMEPGLPLCLQHGKWESCLGEDCENCCMVAYDISQGNLHCYDDTASDGSVWESSFEPNERFDQAMVESSSAAHMRSLKATPADATTLHTPDCPQPDFFGFPLVPTPPRLGKPVPPDNTPETIEPKSSKTKKGKKVKTGKKVKKESRKRASFSHRSKNVGSLKSRKTRHESTSVEDREPSPSDSEPVLYKGYDISMLPREAHPDQTKDNKGLHSYTLRSQAGDATIEVLLKHAAYYVKKVSGKGSGPTGQVSMKVVGAYEAWNMAKSRAGFDAE</sequence>
<feature type="region of interest" description="Disordered" evidence="1">
    <location>
        <begin position="133"/>
        <end position="223"/>
    </location>
</feature>
<reference evidence="2" key="1">
    <citation type="submission" date="2022-10" db="EMBL/GenBank/DDBJ databases">
        <authorList>
            <person name="Chen Y."/>
            <person name="Dougan E. K."/>
            <person name="Chan C."/>
            <person name="Rhodes N."/>
            <person name="Thang M."/>
        </authorList>
    </citation>
    <scope>NUCLEOTIDE SEQUENCE</scope>
</reference>
<accession>A0A9P1C3E9</accession>
<feature type="compositionally biased region" description="Acidic residues" evidence="1">
    <location>
        <begin position="163"/>
        <end position="172"/>
    </location>
</feature>
<dbReference type="OrthoDB" id="441375at2759"/>
<dbReference type="EMBL" id="CAMXCT020000915">
    <property type="protein sequence ID" value="CAL1138142.1"/>
    <property type="molecule type" value="Genomic_DNA"/>
</dbReference>
<protein>
    <submittedName>
        <fullName evidence="2">Uncharacterized protein</fullName>
    </submittedName>
</protein>
<dbReference type="Proteomes" id="UP001152797">
    <property type="component" value="Unassembled WGS sequence"/>
</dbReference>
<feature type="region of interest" description="Disordered" evidence="1">
    <location>
        <begin position="238"/>
        <end position="304"/>
    </location>
</feature>
<feature type="compositionally biased region" description="Basic residues" evidence="1">
    <location>
        <begin position="431"/>
        <end position="471"/>
    </location>
</feature>
<feature type="compositionally biased region" description="Basic and acidic residues" evidence="1">
    <location>
        <begin position="472"/>
        <end position="483"/>
    </location>
</feature>
<feature type="compositionally biased region" description="Low complexity" evidence="1">
    <location>
        <begin position="184"/>
        <end position="196"/>
    </location>
</feature>
<gene>
    <name evidence="2" type="ORF">C1SCF055_LOCUS12285</name>
</gene>
<feature type="compositionally biased region" description="Basic and acidic residues" evidence="1">
    <location>
        <begin position="146"/>
        <end position="162"/>
    </location>
</feature>
<reference evidence="3 4" key="2">
    <citation type="submission" date="2024-05" db="EMBL/GenBank/DDBJ databases">
        <authorList>
            <person name="Chen Y."/>
            <person name="Shah S."/>
            <person name="Dougan E. K."/>
            <person name="Thang M."/>
            <person name="Chan C."/>
        </authorList>
    </citation>
    <scope>NUCLEOTIDE SEQUENCE [LARGE SCALE GENOMIC DNA]</scope>
</reference>